<comment type="caution">
    <text evidence="1">The sequence shown here is derived from an EMBL/GenBank/DDBJ whole genome shotgun (WGS) entry which is preliminary data.</text>
</comment>
<name>A0A9D4HV77_DREPO</name>
<dbReference type="PROSITE" id="PS50143">
    <property type="entry name" value="BIR_REPEAT_2"/>
    <property type="match status" value="1"/>
</dbReference>
<dbReference type="PANTHER" id="PTHR10044:SF139">
    <property type="entry name" value="DEATH-ASSOCIATED INHIBITOR OF APOPTOSIS 2"/>
    <property type="match status" value="1"/>
</dbReference>
<accession>A0A9D4HV77</accession>
<dbReference type="Pfam" id="PF00653">
    <property type="entry name" value="BIR"/>
    <property type="match status" value="1"/>
</dbReference>
<dbReference type="InterPro" id="IPR050784">
    <property type="entry name" value="IAP"/>
</dbReference>
<dbReference type="PANTHER" id="PTHR10044">
    <property type="entry name" value="INHIBITOR OF APOPTOSIS"/>
    <property type="match status" value="1"/>
</dbReference>
<organism evidence="1 2">
    <name type="scientific">Dreissena polymorpha</name>
    <name type="common">Zebra mussel</name>
    <name type="synonym">Mytilus polymorpha</name>
    <dbReference type="NCBI Taxonomy" id="45954"/>
    <lineage>
        <taxon>Eukaryota</taxon>
        <taxon>Metazoa</taxon>
        <taxon>Spiralia</taxon>
        <taxon>Lophotrochozoa</taxon>
        <taxon>Mollusca</taxon>
        <taxon>Bivalvia</taxon>
        <taxon>Autobranchia</taxon>
        <taxon>Heteroconchia</taxon>
        <taxon>Euheterodonta</taxon>
        <taxon>Imparidentia</taxon>
        <taxon>Neoheterodontei</taxon>
        <taxon>Myida</taxon>
        <taxon>Dreissenoidea</taxon>
        <taxon>Dreissenidae</taxon>
        <taxon>Dreissena</taxon>
    </lineage>
</organism>
<dbReference type="Gene3D" id="1.10.1170.10">
    <property type="entry name" value="Inhibitor Of Apoptosis Protein (2mihbC-IAP-1), Chain A"/>
    <property type="match status" value="1"/>
</dbReference>
<dbReference type="Gene3D" id="1.10.8.10">
    <property type="entry name" value="DNA helicase RuvA subunit, C-terminal domain"/>
    <property type="match status" value="1"/>
</dbReference>
<gene>
    <name evidence="1" type="ORF">DPMN_042998</name>
</gene>
<keyword evidence="2" id="KW-1185">Reference proteome</keyword>
<protein>
    <submittedName>
        <fullName evidence="1">Uncharacterized protein</fullName>
    </submittedName>
</protein>
<dbReference type="InterPro" id="IPR001370">
    <property type="entry name" value="BIR_rpt"/>
</dbReference>
<dbReference type="Proteomes" id="UP000828390">
    <property type="component" value="Unassembled WGS sequence"/>
</dbReference>
<evidence type="ECO:0000313" key="2">
    <source>
        <dbReference type="Proteomes" id="UP000828390"/>
    </source>
</evidence>
<reference evidence="1" key="2">
    <citation type="submission" date="2020-11" db="EMBL/GenBank/DDBJ databases">
        <authorList>
            <person name="McCartney M.A."/>
            <person name="Auch B."/>
            <person name="Kono T."/>
            <person name="Mallez S."/>
            <person name="Becker A."/>
            <person name="Gohl D.M."/>
            <person name="Silverstein K.A.T."/>
            <person name="Koren S."/>
            <person name="Bechman K.B."/>
            <person name="Herman A."/>
            <person name="Abrahante J.E."/>
            <person name="Garbe J."/>
        </authorList>
    </citation>
    <scope>NUCLEOTIDE SEQUENCE</scope>
    <source>
        <strain evidence="1">Duluth1</strain>
        <tissue evidence="1">Whole animal</tissue>
    </source>
</reference>
<sequence length="467" mass="53267">MTSEPGPPPFLRGCKVSKFDKEAVKHFQEEYTCRRHATTIVDTLLLSSYDVLYFTPNNIFLIENAGDVLDTFRFKEKEGDRLPHVYFARKHDSGTQLFCTRCPSSCTFADVDRFIDSTSINVIVCNDLEAHIQEIQNNILDLEPCSQGAQRYIVVCNDLEACNQETKQNSVGFETCNQEEYHNDIFCNNLEACNQEEQHSDNGIGYNNNAARSQEIQRSVNVCNDLEERRQEAQHDGIVVHDIKACSQQAQLDVRQCSGNIQTSRQMICLQVHQVNRSEYDIPMFTPLESNIRETTASVQIEDSHNRDERQQAGADEASFDAMTEIYHTFDSRKETFASSPLRHMEEELAEAGFWYTGMGDTVECYACAGQLTDWAFGSDPWKRHCLRYPNCPFANEKKGEQFIMMMIDDEQVMSGAQANCDSENLTKEVTRRIVGKYVELLTNDMGYNMQEVTDAVKDLVEQGMST</sequence>
<dbReference type="GO" id="GO:0051726">
    <property type="term" value="P:regulation of cell cycle"/>
    <property type="evidence" value="ECO:0007669"/>
    <property type="project" value="TreeGrafter"/>
</dbReference>
<dbReference type="GO" id="GO:0005634">
    <property type="term" value="C:nucleus"/>
    <property type="evidence" value="ECO:0007669"/>
    <property type="project" value="TreeGrafter"/>
</dbReference>
<proteinExistence type="predicted"/>
<dbReference type="SMART" id="SM00238">
    <property type="entry name" value="BIR"/>
    <property type="match status" value="1"/>
</dbReference>
<dbReference type="SUPFAM" id="SSF57924">
    <property type="entry name" value="Inhibitor of apoptosis (IAP) repeat"/>
    <property type="match status" value="1"/>
</dbReference>
<dbReference type="CDD" id="cd00022">
    <property type="entry name" value="BIR"/>
    <property type="match status" value="1"/>
</dbReference>
<evidence type="ECO:0000313" key="1">
    <source>
        <dbReference type="EMBL" id="KAH3736435.1"/>
    </source>
</evidence>
<dbReference type="AlphaFoldDB" id="A0A9D4HV77"/>
<dbReference type="GO" id="GO:0005737">
    <property type="term" value="C:cytoplasm"/>
    <property type="evidence" value="ECO:0007669"/>
    <property type="project" value="TreeGrafter"/>
</dbReference>
<dbReference type="EMBL" id="JAIWYP010000011">
    <property type="protein sequence ID" value="KAH3736435.1"/>
    <property type="molecule type" value="Genomic_DNA"/>
</dbReference>
<reference evidence="1" key="1">
    <citation type="journal article" date="2019" name="bioRxiv">
        <title>The Genome of the Zebra Mussel, Dreissena polymorpha: A Resource for Invasive Species Research.</title>
        <authorList>
            <person name="McCartney M.A."/>
            <person name="Auch B."/>
            <person name="Kono T."/>
            <person name="Mallez S."/>
            <person name="Zhang Y."/>
            <person name="Obille A."/>
            <person name="Becker A."/>
            <person name="Abrahante J.E."/>
            <person name="Garbe J."/>
            <person name="Badalamenti J.P."/>
            <person name="Herman A."/>
            <person name="Mangelson H."/>
            <person name="Liachko I."/>
            <person name="Sullivan S."/>
            <person name="Sone E.D."/>
            <person name="Koren S."/>
            <person name="Silverstein K.A.T."/>
            <person name="Beckman K.B."/>
            <person name="Gohl D.M."/>
        </authorList>
    </citation>
    <scope>NUCLEOTIDE SEQUENCE</scope>
    <source>
        <strain evidence="1">Duluth1</strain>
        <tissue evidence="1">Whole animal</tissue>
    </source>
</reference>